<reference evidence="1" key="2">
    <citation type="submission" date="2020-11" db="EMBL/GenBank/DDBJ databases">
        <authorList>
            <person name="McCartney M.A."/>
            <person name="Auch B."/>
            <person name="Kono T."/>
            <person name="Mallez S."/>
            <person name="Becker A."/>
            <person name="Gohl D.M."/>
            <person name="Silverstein K.A.T."/>
            <person name="Koren S."/>
            <person name="Bechman K.B."/>
            <person name="Herman A."/>
            <person name="Abrahante J.E."/>
            <person name="Garbe J."/>
        </authorList>
    </citation>
    <scope>NUCLEOTIDE SEQUENCE</scope>
    <source>
        <strain evidence="1">Duluth1</strain>
        <tissue evidence="1">Whole animal</tissue>
    </source>
</reference>
<dbReference type="EMBL" id="JAIWYP010000004">
    <property type="protein sequence ID" value="KAH3832247.1"/>
    <property type="molecule type" value="Genomic_DNA"/>
</dbReference>
<sequence length="54" mass="6331">MQHNDATAYEDDDDDAYDNAAAAGYDDDYMMGFWYKKICEVQTRNLQDNKRSIK</sequence>
<proteinExistence type="predicted"/>
<evidence type="ECO:0000313" key="2">
    <source>
        <dbReference type="Proteomes" id="UP000828390"/>
    </source>
</evidence>
<name>A0A9D4QIR5_DREPO</name>
<gene>
    <name evidence="1" type="ORF">DPMN_105528</name>
</gene>
<keyword evidence="2" id="KW-1185">Reference proteome</keyword>
<dbReference type="Proteomes" id="UP000828390">
    <property type="component" value="Unassembled WGS sequence"/>
</dbReference>
<comment type="caution">
    <text evidence="1">The sequence shown here is derived from an EMBL/GenBank/DDBJ whole genome shotgun (WGS) entry which is preliminary data.</text>
</comment>
<reference evidence="1" key="1">
    <citation type="journal article" date="2019" name="bioRxiv">
        <title>The Genome of the Zebra Mussel, Dreissena polymorpha: A Resource for Invasive Species Research.</title>
        <authorList>
            <person name="McCartney M.A."/>
            <person name="Auch B."/>
            <person name="Kono T."/>
            <person name="Mallez S."/>
            <person name="Zhang Y."/>
            <person name="Obille A."/>
            <person name="Becker A."/>
            <person name="Abrahante J.E."/>
            <person name="Garbe J."/>
            <person name="Badalamenti J.P."/>
            <person name="Herman A."/>
            <person name="Mangelson H."/>
            <person name="Liachko I."/>
            <person name="Sullivan S."/>
            <person name="Sone E.D."/>
            <person name="Koren S."/>
            <person name="Silverstein K.A.T."/>
            <person name="Beckman K.B."/>
            <person name="Gohl D.M."/>
        </authorList>
    </citation>
    <scope>NUCLEOTIDE SEQUENCE</scope>
    <source>
        <strain evidence="1">Duluth1</strain>
        <tissue evidence="1">Whole animal</tissue>
    </source>
</reference>
<protein>
    <submittedName>
        <fullName evidence="1">Uncharacterized protein</fullName>
    </submittedName>
</protein>
<dbReference type="AlphaFoldDB" id="A0A9D4QIR5"/>
<organism evidence="1 2">
    <name type="scientific">Dreissena polymorpha</name>
    <name type="common">Zebra mussel</name>
    <name type="synonym">Mytilus polymorpha</name>
    <dbReference type="NCBI Taxonomy" id="45954"/>
    <lineage>
        <taxon>Eukaryota</taxon>
        <taxon>Metazoa</taxon>
        <taxon>Spiralia</taxon>
        <taxon>Lophotrochozoa</taxon>
        <taxon>Mollusca</taxon>
        <taxon>Bivalvia</taxon>
        <taxon>Autobranchia</taxon>
        <taxon>Heteroconchia</taxon>
        <taxon>Euheterodonta</taxon>
        <taxon>Imparidentia</taxon>
        <taxon>Neoheterodontei</taxon>
        <taxon>Myida</taxon>
        <taxon>Dreissenoidea</taxon>
        <taxon>Dreissenidae</taxon>
        <taxon>Dreissena</taxon>
    </lineage>
</organism>
<evidence type="ECO:0000313" key="1">
    <source>
        <dbReference type="EMBL" id="KAH3832247.1"/>
    </source>
</evidence>
<accession>A0A9D4QIR5</accession>